<dbReference type="Proteomes" id="UP000438699">
    <property type="component" value="Unassembled WGS sequence"/>
</dbReference>
<sequence>MHNNTSTLSNDPAGFFSHMASKCQEDMARTLRHSPEIHEVAQAMARANQLFDETMESQPFAPPMACKAGCIHCCYNPIMLSQPEAILLGQHLGSNLSDAQLKTIAHKARGIAMRIKGLTTEEIGKIRHELPCPLLMDGTCGIHPARPLVCRGWNSVDASQCEASNIHGPETLIESYEWPRTLAEAIQNGILRAAKTNGNEVGFLRLPNVLLVMLDIGPEQCARAWLRGEAFFGRYRNK</sequence>
<proteinExistence type="predicted"/>
<reference evidence="1 2" key="1">
    <citation type="journal article" date="2017" name="Int. J. Syst. Evol. Microbiol.">
        <title>Desulfovibrio senegalensis sp. nov., a mesophilic sulfate reducer isolated from marine sediment.</title>
        <authorList>
            <person name="Thioye A."/>
            <person name="Gam Z.B.A."/>
            <person name="Mbengue M."/>
            <person name="Cayol J.L."/>
            <person name="Joseph-Bartoli M."/>
            <person name="Toure-Kane C."/>
            <person name="Labat M."/>
        </authorList>
    </citation>
    <scope>NUCLEOTIDE SEQUENCE [LARGE SCALE GENOMIC DNA]</scope>
    <source>
        <strain evidence="1 2">DSM 101509</strain>
    </source>
</reference>
<name>A0A6N6N475_9BACT</name>
<comment type="caution">
    <text evidence="1">The sequence shown here is derived from an EMBL/GenBank/DDBJ whole genome shotgun (WGS) entry which is preliminary data.</text>
</comment>
<dbReference type="AlphaFoldDB" id="A0A6N6N475"/>
<keyword evidence="2" id="KW-1185">Reference proteome</keyword>
<protein>
    <submittedName>
        <fullName evidence="1">YkgJ family cysteine cluster protein</fullName>
    </submittedName>
</protein>
<dbReference type="InterPro" id="IPR005358">
    <property type="entry name" value="Puta_zinc/iron-chelating_dom"/>
</dbReference>
<dbReference type="Pfam" id="PF03692">
    <property type="entry name" value="CxxCxxCC"/>
    <property type="match status" value="1"/>
</dbReference>
<evidence type="ECO:0000313" key="1">
    <source>
        <dbReference type="EMBL" id="KAB1442854.1"/>
    </source>
</evidence>
<evidence type="ECO:0000313" key="2">
    <source>
        <dbReference type="Proteomes" id="UP000438699"/>
    </source>
</evidence>
<organism evidence="1 2">
    <name type="scientific">Pseudodesulfovibrio senegalensis</name>
    <dbReference type="NCBI Taxonomy" id="1721087"/>
    <lineage>
        <taxon>Bacteria</taxon>
        <taxon>Pseudomonadati</taxon>
        <taxon>Thermodesulfobacteriota</taxon>
        <taxon>Desulfovibrionia</taxon>
        <taxon>Desulfovibrionales</taxon>
        <taxon>Desulfovibrionaceae</taxon>
    </lineage>
</organism>
<accession>A0A6N6N475</accession>
<dbReference type="EMBL" id="WAIE01000001">
    <property type="protein sequence ID" value="KAB1442854.1"/>
    <property type="molecule type" value="Genomic_DNA"/>
</dbReference>
<gene>
    <name evidence="1" type="ORF">F8A88_00840</name>
</gene>